<proteinExistence type="predicted"/>
<keyword evidence="5" id="KW-0418">Kinase</keyword>
<keyword evidence="3" id="KW-0597">Phosphoprotein</keyword>
<dbReference type="Pfam" id="PF08447">
    <property type="entry name" value="PAS_3"/>
    <property type="match status" value="1"/>
</dbReference>
<dbReference type="PROSITE" id="PS50921">
    <property type="entry name" value="ANTAR"/>
    <property type="match status" value="1"/>
</dbReference>
<dbReference type="Proteomes" id="UP000042997">
    <property type="component" value="Unassembled WGS sequence"/>
</dbReference>
<comment type="catalytic activity">
    <reaction evidence="1">
        <text>ATP + protein L-histidine = ADP + protein N-phospho-L-histidine.</text>
        <dbReference type="EC" id="2.7.13.3"/>
    </reaction>
</comment>
<dbReference type="InterPro" id="IPR052162">
    <property type="entry name" value="Sensor_kinase/Photoreceptor"/>
</dbReference>
<dbReference type="Pfam" id="PF03861">
    <property type="entry name" value="ANTAR"/>
    <property type="match status" value="1"/>
</dbReference>
<dbReference type="Gene3D" id="1.10.10.10">
    <property type="entry name" value="Winged helix-like DNA-binding domain superfamily/Winged helix DNA-binding domain"/>
    <property type="match status" value="1"/>
</dbReference>
<feature type="domain" description="ANTAR" evidence="6">
    <location>
        <begin position="137"/>
        <end position="198"/>
    </location>
</feature>
<evidence type="ECO:0000256" key="1">
    <source>
        <dbReference type="ARBA" id="ARBA00000085"/>
    </source>
</evidence>
<dbReference type="SMART" id="SM01012">
    <property type="entry name" value="ANTAR"/>
    <property type="match status" value="1"/>
</dbReference>
<dbReference type="GO" id="GO:0003723">
    <property type="term" value="F:RNA binding"/>
    <property type="evidence" value="ECO:0007669"/>
    <property type="project" value="InterPro"/>
</dbReference>
<dbReference type="InterPro" id="IPR013655">
    <property type="entry name" value="PAS_fold_3"/>
</dbReference>
<evidence type="ECO:0000256" key="5">
    <source>
        <dbReference type="ARBA" id="ARBA00022777"/>
    </source>
</evidence>
<sequence length="249" mass="27571">MSEPSTRISDTRAGDAFEQVFASVKPQRVGSFRYLIGDDTWEWSDDVARMHGYTPGTVRPTTELLLKHKHPDDKVQVAALLGAMQRNGEPFSGRHRIVDAHGKVRPVVVVADRLLDECGRIVGTAGFYVDLSDAYEDEVREGVDEAVSALAHDRAVIEQAKGMIMAVYRIQADHAFEILAWRSQESNVKLRALAEQLVRDVSTGLDVPTTFRNEFDHLLMTVHERVPSVQTPPGPVTDSAAEARTPPSD</sequence>
<accession>A0A098BHT8</accession>
<evidence type="ECO:0000259" key="6">
    <source>
        <dbReference type="PROSITE" id="PS50921"/>
    </source>
</evidence>
<keyword evidence="4" id="KW-0808">Transferase</keyword>
<dbReference type="RefSeq" id="WP_017681244.1">
    <property type="nucleotide sequence ID" value="NZ_CP023714.1"/>
</dbReference>
<dbReference type="GO" id="GO:0004673">
    <property type="term" value="F:protein histidine kinase activity"/>
    <property type="evidence" value="ECO:0007669"/>
    <property type="project" value="UniProtKB-EC"/>
</dbReference>
<evidence type="ECO:0000256" key="2">
    <source>
        <dbReference type="ARBA" id="ARBA00012438"/>
    </source>
</evidence>
<gene>
    <name evidence="7" type="ORF">RHRU231_340008</name>
</gene>
<dbReference type="OrthoDB" id="3787288at2"/>
<name>A0A098BHT8_9NOCA</name>
<dbReference type="PANTHER" id="PTHR43304">
    <property type="entry name" value="PHYTOCHROME-LIKE PROTEIN CPH1"/>
    <property type="match status" value="1"/>
</dbReference>
<dbReference type="EMBL" id="CCSD01000044">
    <property type="protein sequence ID" value="CDZ87782.1"/>
    <property type="molecule type" value="Genomic_DNA"/>
</dbReference>
<evidence type="ECO:0000256" key="3">
    <source>
        <dbReference type="ARBA" id="ARBA00022553"/>
    </source>
</evidence>
<dbReference type="SUPFAM" id="SSF55785">
    <property type="entry name" value="PYP-like sensor domain (PAS domain)"/>
    <property type="match status" value="1"/>
</dbReference>
<organism evidence="7 8">
    <name type="scientific">Rhodococcus ruber</name>
    <dbReference type="NCBI Taxonomy" id="1830"/>
    <lineage>
        <taxon>Bacteria</taxon>
        <taxon>Bacillati</taxon>
        <taxon>Actinomycetota</taxon>
        <taxon>Actinomycetes</taxon>
        <taxon>Mycobacteriales</taxon>
        <taxon>Nocardiaceae</taxon>
        <taxon>Rhodococcus</taxon>
    </lineage>
</organism>
<dbReference type="Gene3D" id="3.30.450.20">
    <property type="entry name" value="PAS domain"/>
    <property type="match status" value="1"/>
</dbReference>
<evidence type="ECO:0000313" key="8">
    <source>
        <dbReference type="Proteomes" id="UP000042997"/>
    </source>
</evidence>
<evidence type="ECO:0000313" key="7">
    <source>
        <dbReference type="EMBL" id="CDZ87782.1"/>
    </source>
</evidence>
<dbReference type="InterPro" id="IPR005561">
    <property type="entry name" value="ANTAR"/>
</dbReference>
<reference evidence="7 8" key="1">
    <citation type="journal article" date="2014" name="Genome Announc.">
        <title>Draft Genome Sequence of Propane- and Butane-Oxidizing Actinobacterium Rhodococcus ruber IEGM 231.</title>
        <authorList>
            <person name="Ivshina I.B."/>
            <person name="Kuyukina M.S."/>
            <person name="Krivoruchko A.V."/>
            <person name="Barbe V."/>
            <person name="Fischer C."/>
        </authorList>
    </citation>
    <scope>NUCLEOTIDE SEQUENCE [LARGE SCALE GENOMIC DNA]</scope>
</reference>
<dbReference type="EC" id="2.7.13.3" evidence="2"/>
<dbReference type="PANTHER" id="PTHR43304:SF1">
    <property type="entry name" value="PAC DOMAIN-CONTAINING PROTEIN"/>
    <property type="match status" value="1"/>
</dbReference>
<protein>
    <recommendedName>
        <fullName evidence="2">histidine kinase</fullName>
        <ecNumber evidence="2">2.7.13.3</ecNumber>
    </recommendedName>
</protein>
<dbReference type="InterPro" id="IPR036388">
    <property type="entry name" value="WH-like_DNA-bd_sf"/>
</dbReference>
<evidence type="ECO:0000256" key="4">
    <source>
        <dbReference type="ARBA" id="ARBA00022679"/>
    </source>
</evidence>
<dbReference type="eggNOG" id="COG3707">
    <property type="taxonomic scope" value="Bacteria"/>
</dbReference>
<dbReference type="AlphaFoldDB" id="A0A098BHT8"/>
<dbReference type="InterPro" id="IPR035965">
    <property type="entry name" value="PAS-like_dom_sf"/>
</dbReference>